<gene>
    <name evidence="3" type="ORF">EGW08_016105</name>
</gene>
<dbReference type="Gene3D" id="4.10.530.10">
    <property type="entry name" value="Gamma-fibrinogen Carboxyl Terminal Fragment, domain 2"/>
    <property type="match status" value="1"/>
</dbReference>
<dbReference type="SUPFAM" id="SSF56496">
    <property type="entry name" value="Fibrinogen C-terminal domain-like"/>
    <property type="match status" value="3"/>
</dbReference>
<organism evidence="3 4">
    <name type="scientific">Elysia chlorotica</name>
    <name type="common">Eastern emerald elysia</name>
    <name type="synonym">Sea slug</name>
    <dbReference type="NCBI Taxonomy" id="188477"/>
    <lineage>
        <taxon>Eukaryota</taxon>
        <taxon>Metazoa</taxon>
        <taxon>Spiralia</taxon>
        <taxon>Lophotrochozoa</taxon>
        <taxon>Mollusca</taxon>
        <taxon>Gastropoda</taxon>
        <taxon>Heterobranchia</taxon>
        <taxon>Euthyneura</taxon>
        <taxon>Panpulmonata</taxon>
        <taxon>Sacoglossa</taxon>
        <taxon>Placobranchoidea</taxon>
        <taxon>Plakobranchidae</taxon>
        <taxon>Elysia</taxon>
    </lineage>
</organism>
<sequence length="554" mass="63764">YCYVVPDSGGWVVIQRRVTGSVSFNRTWTEYKHGFGSFDGDFWLGNEKIHEIASSGWYEMRVEMTFDGIGFYAYFKRFIMMDESMSFKLIVGKYSGTAGNSLKLQSRQSFSTPDKDNDKNYFQNCAKENTGGWWFASCLGTNLNGQWGVTDGTAMKITKELEETFVQLRTMVLFALKESMFPQRCANDMTTLDSLFFPSSYATVYPNGLLPITFPHYCHALHDSGGWVVIQRRVTGSVSFNRTWTEYKHGFGSFDSDFWLGNEKIHEIASSGWYEMRVEMTFDGIGFYAYYKRFIMMDESMSFKMIVGKYRGTAGNSLRLQRRQAFSTPDKDNDKNYFQNCAQENTDFWSESVESLNRLDPSILEPKVCKRGMATHRVLPYQSNVHAPYVLIQTAPQFDVPFPMVCEFITDGGGWIVIHRRTIGKLDFNREWQQYKEGFGELDGDFWLGLEKIHKLTSRWTHELRVELGYQGAVYYANYDSFYVEGEYFSYSLNIGTYSGTAGDSLRYHDHMGFSTTDQDNDDWPRGSCANQNGGGWWFANCDTSNLNGNWAQS</sequence>
<dbReference type="PANTHER" id="PTHR19143:SF327">
    <property type="entry name" value="FI21813P1-RELATED"/>
    <property type="match status" value="1"/>
</dbReference>
<feature type="domain" description="Fibrinogen C-terminal" evidence="2">
    <location>
        <begin position="1"/>
        <end position="147"/>
    </location>
</feature>
<dbReference type="STRING" id="188477.A0A433T3J8"/>
<feature type="non-terminal residue" evidence="3">
    <location>
        <position position="554"/>
    </location>
</feature>
<dbReference type="Proteomes" id="UP000271974">
    <property type="component" value="Unassembled WGS sequence"/>
</dbReference>
<dbReference type="EMBL" id="RQTK01000685">
    <property type="protein sequence ID" value="RUS76135.1"/>
    <property type="molecule type" value="Genomic_DNA"/>
</dbReference>
<dbReference type="InterPro" id="IPR050373">
    <property type="entry name" value="Fibrinogen_C-term_domain"/>
</dbReference>
<evidence type="ECO:0000313" key="3">
    <source>
        <dbReference type="EMBL" id="RUS76135.1"/>
    </source>
</evidence>
<dbReference type="InterPro" id="IPR020837">
    <property type="entry name" value="Fibrinogen_CS"/>
</dbReference>
<protein>
    <recommendedName>
        <fullName evidence="2">Fibrinogen C-terminal domain-containing protein</fullName>
    </recommendedName>
</protein>
<comment type="caution">
    <text evidence="3">The sequence shown here is derived from an EMBL/GenBank/DDBJ whole genome shotgun (WGS) entry which is preliminary data.</text>
</comment>
<proteinExistence type="predicted"/>
<dbReference type="PROSITE" id="PS51406">
    <property type="entry name" value="FIBRINOGEN_C_2"/>
    <property type="match status" value="3"/>
</dbReference>
<dbReference type="PANTHER" id="PTHR19143">
    <property type="entry name" value="FIBRINOGEN/TENASCIN/ANGIOPOEITIN"/>
    <property type="match status" value="1"/>
</dbReference>
<dbReference type="CDD" id="cd00087">
    <property type="entry name" value="FReD"/>
    <property type="match status" value="1"/>
</dbReference>
<accession>A0A433T3J8</accession>
<dbReference type="OrthoDB" id="7735550at2759"/>
<dbReference type="AlphaFoldDB" id="A0A433T3J8"/>
<dbReference type="SMART" id="SM00186">
    <property type="entry name" value="FBG"/>
    <property type="match status" value="3"/>
</dbReference>
<keyword evidence="1" id="KW-1015">Disulfide bond</keyword>
<dbReference type="PROSITE" id="PS00514">
    <property type="entry name" value="FIBRINOGEN_C_1"/>
    <property type="match status" value="1"/>
</dbReference>
<dbReference type="GO" id="GO:0005615">
    <property type="term" value="C:extracellular space"/>
    <property type="evidence" value="ECO:0007669"/>
    <property type="project" value="TreeGrafter"/>
</dbReference>
<feature type="non-terminal residue" evidence="3">
    <location>
        <position position="1"/>
    </location>
</feature>
<evidence type="ECO:0000259" key="2">
    <source>
        <dbReference type="PROSITE" id="PS51406"/>
    </source>
</evidence>
<dbReference type="Gene3D" id="3.90.215.10">
    <property type="entry name" value="Gamma Fibrinogen, chain A, domain 1"/>
    <property type="match status" value="3"/>
</dbReference>
<evidence type="ECO:0000313" key="4">
    <source>
        <dbReference type="Proteomes" id="UP000271974"/>
    </source>
</evidence>
<dbReference type="InterPro" id="IPR002181">
    <property type="entry name" value="Fibrinogen_a/b/g_C_dom"/>
</dbReference>
<feature type="domain" description="Fibrinogen C-terminal" evidence="2">
    <location>
        <begin position="176"/>
        <end position="343"/>
    </location>
</feature>
<evidence type="ECO:0000256" key="1">
    <source>
        <dbReference type="ARBA" id="ARBA00023157"/>
    </source>
</evidence>
<name>A0A433T3J8_ELYCH</name>
<dbReference type="Pfam" id="PF00147">
    <property type="entry name" value="Fibrinogen_C"/>
    <property type="match status" value="3"/>
</dbReference>
<dbReference type="InterPro" id="IPR036056">
    <property type="entry name" value="Fibrinogen-like_C"/>
</dbReference>
<reference evidence="3 4" key="1">
    <citation type="submission" date="2019-01" db="EMBL/GenBank/DDBJ databases">
        <title>A draft genome assembly of the solar-powered sea slug Elysia chlorotica.</title>
        <authorList>
            <person name="Cai H."/>
            <person name="Li Q."/>
            <person name="Fang X."/>
            <person name="Li J."/>
            <person name="Curtis N.E."/>
            <person name="Altenburger A."/>
            <person name="Shibata T."/>
            <person name="Feng M."/>
            <person name="Maeda T."/>
            <person name="Schwartz J.A."/>
            <person name="Shigenobu S."/>
            <person name="Lundholm N."/>
            <person name="Nishiyama T."/>
            <person name="Yang H."/>
            <person name="Hasebe M."/>
            <person name="Li S."/>
            <person name="Pierce S.K."/>
            <person name="Wang J."/>
        </authorList>
    </citation>
    <scope>NUCLEOTIDE SEQUENCE [LARGE SCALE GENOMIC DNA]</scope>
    <source>
        <strain evidence="3">EC2010</strain>
        <tissue evidence="3">Whole organism of an adult</tissue>
    </source>
</reference>
<dbReference type="InterPro" id="IPR014716">
    <property type="entry name" value="Fibrinogen_a/b/g_C_1"/>
</dbReference>
<feature type="domain" description="Fibrinogen C-terminal" evidence="2">
    <location>
        <begin position="360"/>
        <end position="554"/>
    </location>
</feature>
<keyword evidence="4" id="KW-1185">Reference proteome</keyword>